<dbReference type="AlphaFoldDB" id="A0A8H3G2N8"/>
<feature type="region of interest" description="Disordered" evidence="1">
    <location>
        <begin position="1"/>
        <end position="69"/>
    </location>
</feature>
<name>A0A8H3G2N8_9LECA</name>
<keyword evidence="3" id="KW-1185">Reference proteome</keyword>
<evidence type="ECO:0000313" key="3">
    <source>
        <dbReference type="Proteomes" id="UP000664534"/>
    </source>
</evidence>
<organism evidence="2 3">
    <name type="scientific">Imshaugia aleurites</name>
    <dbReference type="NCBI Taxonomy" id="172621"/>
    <lineage>
        <taxon>Eukaryota</taxon>
        <taxon>Fungi</taxon>
        <taxon>Dikarya</taxon>
        <taxon>Ascomycota</taxon>
        <taxon>Pezizomycotina</taxon>
        <taxon>Lecanoromycetes</taxon>
        <taxon>OSLEUM clade</taxon>
        <taxon>Lecanoromycetidae</taxon>
        <taxon>Lecanorales</taxon>
        <taxon>Lecanorineae</taxon>
        <taxon>Parmeliaceae</taxon>
        <taxon>Imshaugia</taxon>
    </lineage>
</organism>
<gene>
    <name evidence="2" type="ORF">IMSHALPRED_009378</name>
</gene>
<accession>A0A8H3G2N8</accession>
<protein>
    <submittedName>
        <fullName evidence="2">Uncharacterized protein</fullName>
    </submittedName>
</protein>
<dbReference type="Proteomes" id="UP000664534">
    <property type="component" value="Unassembled WGS sequence"/>
</dbReference>
<reference evidence="2" key="1">
    <citation type="submission" date="2021-03" db="EMBL/GenBank/DDBJ databases">
        <authorList>
            <person name="Tagirdzhanova G."/>
        </authorList>
    </citation>
    <scope>NUCLEOTIDE SEQUENCE</scope>
</reference>
<sequence>MMEFNDQYPHNVDNFNHPSQRTSVDNQQTHRQSTLLSQRQDSNYELQSHQTAFSGPRDQQPHAGHGDHQIQETFHQAQGSPWQPGYAQEQVAVPAVDFRELHLSQLETVCHMNGIQYDYKSGKSGLIQLLEKHGAQQVLEYEEYDMRQLRKMQKDRGIRYDEKKCNKTYLIAALQEYDQANGTGGRTG</sequence>
<comment type="caution">
    <text evidence="2">The sequence shown here is derived from an EMBL/GenBank/DDBJ whole genome shotgun (WGS) entry which is preliminary data.</text>
</comment>
<feature type="compositionally biased region" description="Polar residues" evidence="1">
    <location>
        <begin position="13"/>
        <end position="53"/>
    </location>
</feature>
<proteinExistence type="predicted"/>
<dbReference type="EMBL" id="CAJPDT010000070">
    <property type="protein sequence ID" value="CAF9933467.1"/>
    <property type="molecule type" value="Genomic_DNA"/>
</dbReference>
<evidence type="ECO:0000256" key="1">
    <source>
        <dbReference type="SAM" id="MobiDB-lite"/>
    </source>
</evidence>
<evidence type="ECO:0000313" key="2">
    <source>
        <dbReference type="EMBL" id="CAF9933467.1"/>
    </source>
</evidence>